<evidence type="ECO:0000256" key="1">
    <source>
        <dbReference type="SAM" id="SignalP"/>
    </source>
</evidence>
<dbReference type="InterPro" id="IPR029052">
    <property type="entry name" value="Metallo-depent_PP-like"/>
</dbReference>
<reference evidence="3" key="1">
    <citation type="submission" date="2022-01" db="EMBL/GenBank/DDBJ databases">
        <title>Whole genome-based taxonomy of the Shewanellaceae.</title>
        <authorList>
            <person name="Martin-Rodriguez A.J."/>
        </authorList>
    </citation>
    <scope>NUCLEOTIDE SEQUENCE</scope>
    <source>
        <strain evidence="3">DSM 16422</strain>
    </source>
</reference>
<gene>
    <name evidence="3" type="ORF">L2672_10830</name>
</gene>
<dbReference type="AlphaFoldDB" id="A0A9X1ZNK4"/>
<accession>A0A9X1ZNK4</accession>
<comment type="caution">
    <text evidence="3">The sequence shown here is derived from an EMBL/GenBank/DDBJ whole genome shotgun (WGS) entry which is preliminary data.</text>
</comment>
<evidence type="ECO:0000313" key="4">
    <source>
        <dbReference type="Proteomes" id="UP001139333"/>
    </source>
</evidence>
<protein>
    <recommendedName>
        <fullName evidence="2">PhoD-like phosphatase metallophosphatase domain-containing protein</fullName>
    </recommendedName>
</protein>
<keyword evidence="4" id="KW-1185">Reference proteome</keyword>
<dbReference type="RefSeq" id="WP_248995870.1">
    <property type="nucleotide sequence ID" value="NZ_JAKIKP010000007.1"/>
</dbReference>
<dbReference type="InterPro" id="IPR038607">
    <property type="entry name" value="PhoD-like_sf"/>
</dbReference>
<dbReference type="EMBL" id="JAKIKP010000007">
    <property type="protein sequence ID" value="MCL1143190.1"/>
    <property type="molecule type" value="Genomic_DNA"/>
</dbReference>
<name>A0A9X1ZNK4_9GAMM</name>
<organism evidence="3 4">
    <name type="scientific">Shewanella gaetbuli</name>
    <dbReference type="NCBI Taxonomy" id="220752"/>
    <lineage>
        <taxon>Bacteria</taxon>
        <taxon>Pseudomonadati</taxon>
        <taxon>Pseudomonadota</taxon>
        <taxon>Gammaproteobacteria</taxon>
        <taxon>Alteromonadales</taxon>
        <taxon>Shewanellaceae</taxon>
        <taxon>Shewanella</taxon>
    </lineage>
</organism>
<dbReference type="Proteomes" id="UP001139333">
    <property type="component" value="Unassembled WGS sequence"/>
</dbReference>
<keyword evidence="1" id="KW-0732">Signal</keyword>
<dbReference type="Gene3D" id="3.60.21.70">
    <property type="entry name" value="PhoD-like phosphatase"/>
    <property type="match status" value="1"/>
</dbReference>
<dbReference type="SUPFAM" id="SSF56300">
    <property type="entry name" value="Metallo-dependent phosphatases"/>
    <property type="match status" value="1"/>
</dbReference>
<dbReference type="InterPro" id="IPR006311">
    <property type="entry name" value="TAT_signal"/>
</dbReference>
<evidence type="ECO:0000313" key="3">
    <source>
        <dbReference type="EMBL" id="MCL1143190.1"/>
    </source>
</evidence>
<dbReference type="PROSITE" id="PS51318">
    <property type="entry name" value="TAT"/>
    <property type="match status" value="1"/>
</dbReference>
<evidence type="ECO:0000259" key="2">
    <source>
        <dbReference type="Pfam" id="PF09423"/>
    </source>
</evidence>
<feature type="signal peptide" evidence="1">
    <location>
        <begin position="1"/>
        <end position="26"/>
    </location>
</feature>
<feature type="domain" description="PhoD-like phosphatase metallophosphatase" evidence="2">
    <location>
        <begin position="415"/>
        <end position="658"/>
    </location>
</feature>
<sequence length="789" mass="88887">MDRRSFIKLSALAAGSMLFPTQAARAAANRRSLTQTAPIELLPSNVLRPWLGKAFWGNRLQDWRLNAGKIECIRGDRGFEMRTVSILTRQLNDAPKPARIKAKVSNLTPTKAGFCGFLLGAGADQLDYRASALIQRASGKNGGFMAVINDKGELSFRDFSDTNKPLAFEKVVRTNTVNIGQLHDREIILDCHIDPVSNNNFDVRLVAIDSKTNKELGFIVRTGVPGSELLGGVMLLSSMPSKQSGARWAFEDIQSGGEKLSQFDDRGLGPVIGCMHSLNKSVLKLSAQFMPVADNEYRNVTLDYRQSSNSEWQSTDSQIEPGYVIQFRVEGWDNTQQYDYRVVSHENGKAAVLYQGQILKDPGQSKPLSIALYSCLVATNLSLDIEHYKTRLKQEKLLGRFGPENILFPHTELVDNCDSHEPDMYVFCGDQYYEATPTQVWRGRPDSHLDMLYRWYLWYWTFRDSIRNKPSILLADDHDVLQGNLWGVGGRDPVVLEGEKRTEEDGGYMETKALVKMVYRMQHGHNPDAYDPTPIDHDIPVTYGAFVYGGVSFALVEDRKFKSRRNININPLHTQGELLGHRQEQFLRAWADMDKGLPKVCIASSIWGSPQTKSNLEPLLDYDSNGYPPDGRTRAVKLIKDAGAVVICGDQHLPMMAKQGLDTFDDGPLFFAGPAAAAFWQRWFEGLGKLDNQFNNDPNTGNFTDIFGNKMRVLAVANPKVTYDDFKQQTNNSWSNFLADRSLKSEGYGIVKVDHKAQQFEFECWEWNADPSKGKQFPGWPYIHKFEQA</sequence>
<dbReference type="InterPro" id="IPR018946">
    <property type="entry name" value="PhoD-like_MPP"/>
</dbReference>
<feature type="chain" id="PRO_5040970338" description="PhoD-like phosphatase metallophosphatase domain-containing protein" evidence="1">
    <location>
        <begin position="27"/>
        <end position="789"/>
    </location>
</feature>
<dbReference type="Pfam" id="PF09423">
    <property type="entry name" value="PhoD"/>
    <property type="match status" value="1"/>
</dbReference>
<proteinExistence type="predicted"/>